<dbReference type="RefSeq" id="WP_163763803.1">
    <property type="nucleotide sequence ID" value="NZ_JAAGYR010000002.1"/>
</dbReference>
<evidence type="ECO:0000256" key="4">
    <source>
        <dbReference type="ARBA" id="ARBA00023163"/>
    </source>
</evidence>
<comment type="similarity">
    <text evidence="1">Belongs to the LysR transcriptional regulatory family.</text>
</comment>
<keyword evidence="2" id="KW-0805">Transcription regulation</keyword>
<dbReference type="InterPro" id="IPR005119">
    <property type="entry name" value="LysR_subst-bd"/>
</dbReference>
<dbReference type="Gene3D" id="3.40.190.290">
    <property type="match status" value="1"/>
</dbReference>
<evidence type="ECO:0000256" key="2">
    <source>
        <dbReference type="ARBA" id="ARBA00023015"/>
    </source>
</evidence>
<proteinExistence type="inferred from homology"/>
<dbReference type="SUPFAM" id="SSF46785">
    <property type="entry name" value="Winged helix' DNA-binding domain"/>
    <property type="match status" value="1"/>
</dbReference>
<dbReference type="PROSITE" id="PS50931">
    <property type="entry name" value="HTH_LYSR"/>
    <property type="match status" value="1"/>
</dbReference>
<evidence type="ECO:0000259" key="5">
    <source>
        <dbReference type="PROSITE" id="PS50931"/>
    </source>
</evidence>
<dbReference type="GO" id="GO:0003700">
    <property type="term" value="F:DNA-binding transcription factor activity"/>
    <property type="evidence" value="ECO:0007669"/>
    <property type="project" value="InterPro"/>
</dbReference>
<dbReference type="Proteomes" id="UP000477651">
    <property type="component" value="Unassembled WGS sequence"/>
</dbReference>
<dbReference type="GO" id="GO:0006351">
    <property type="term" value="P:DNA-templated transcription"/>
    <property type="evidence" value="ECO:0007669"/>
    <property type="project" value="TreeGrafter"/>
</dbReference>
<dbReference type="SUPFAM" id="SSF53850">
    <property type="entry name" value="Periplasmic binding protein-like II"/>
    <property type="match status" value="1"/>
</dbReference>
<feature type="domain" description="HTH lysR-type" evidence="5">
    <location>
        <begin position="1"/>
        <end position="59"/>
    </location>
</feature>
<evidence type="ECO:0000313" key="6">
    <source>
        <dbReference type="EMBL" id="NEN75047.1"/>
    </source>
</evidence>
<gene>
    <name evidence="6" type="ORF">F9B74_01735</name>
</gene>
<accession>A0A6L9Y4Z7</accession>
<dbReference type="InterPro" id="IPR036390">
    <property type="entry name" value="WH_DNA-bd_sf"/>
</dbReference>
<dbReference type="GO" id="GO:0043565">
    <property type="term" value="F:sequence-specific DNA binding"/>
    <property type="evidence" value="ECO:0007669"/>
    <property type="project" value="TreeGrafter"/>
</dbReference>
<keyword evidence="7" id="KW-1185">Reference proteome</keyword>
<dbReference type="PANTHER" id="PTHR30537">
    <property type="entry name" value="HTH-TYPE TRANSCRIPTIONAL REGULATOR"/>
    <property type="match status" value="1"/>
</dbReference>
<organism evidence="6 7">
    <name type="scientific">Pelistega ratti</name>
    <dbReference type="NCBI Taxonomy" id="2652177"/>
    <lineage>
        <taxon>Bacteria</taxon>
        <taxon>Pseudomonadati</taxon>
        <taxon>Pseudomonadota</taxon>
        <taxon>Betaproteobacteria</taxon>
        <taxon>Burkholderiales</taxon>
        <taxon>Alcaligenaceae</taxon>
        <taxon>Pelistega</taxon>
    </lineage>
</organism>
<comment type="caution">
    <text evidence="6">The sequence shown here is derived from an EMBL/GenBank/DDBJ whole genome shotgun (WGS) entry which is preliminary data.</text>
</comment>
<dbReference type="PANTHER" id="PTHR30537:SF5">
    <property type="entry name" value="HTH-TYPE TRANSCRIPTIONAL ACTIVATOR TTDR-RELATED"/>
    <property type="match status" value="1"/>
</dbReference>
<dbReference type="AlphaFoldDB" id="A0A6L9Y4Z7"/>
<keyword evidence="3" id="KW-0238">DNA-binding</keyword>
<dbReference type="EMBL" id="JAAGYR010000002">
    <property type="protein sequence ID" value="NEN75047.1"/>
    <property type="molecule type" value="Genomic_DNA"/>
</dbReference>
<keyword evidence="4" id="KW-0804">Transcription</keyword>
<evidence type="ECO:0000256" key="1">
    <source>
        <dbReference type="ARBA" id="ARBA00009437"/>
    </source>
</evidence>
<reference evidence="6 7" key="1">
    <citation type="submission" date="2020-02" db="EMBL/GenBank/DDBJ databases">
        <title>Pelistega sp. NLN82 were isolated from wild rodents of the Hainan Island.</title>
        <authorList>
            <person name="Niu N."/>
            <person name="Zhou J."/>
        </authorList>
    </citation>
    <scope>NUCLEOTIDE SEQUENCE [LARGE SCALE GENOMIC DNA]</scope>
    <source>
        <strain evidence="6 7">NLN82</strain>
    </source>
</reference>
<dbReference type="InterPro" id="IPR058163">
    <property type="entry name" value="LysR-type_TF_proteobact-type"/>
</dbReference>
<dbReference type="Pfam" id="PF00126">
    <property type="entry name" value="HTH_1"/>
    <property type="match status" value="1"/>
</dbReference>
<sequence length="300" mass="34827">MNKLNALHYFCIASETLNFREAAIQLSISPSVITRVITELEQTLGEQLFKRNTRHIQLTSFGEQFLIKAKQIIADTDSLFQSGKHKNNEMTGIVRITLPHWQHNNVILAELLEAVQPYPQLIIDWREDMEKLDTVKHRIDIGLRIGKVPRSHFIIRHIAEVQDWIVASPHLIERLGKPKNLDDLQQNFPFSIPINVETGRAWELQLNKTQKLVPRKINFYSTNPESELKAALQGHSVAFISELLCKPYLDSGELVKILPKIKIDKWQLYLYRPYQTITSPHVLFIFDQLTDILKKYYGNI</sequence>
<dbReference type="Pfam" id="PF03466">
    <property type="entry name" value="LysR_substrate"/>
    <property type="match status" value="1"/>
</dbReference>
<evidence type="ECO:0000313" key="7">
    <source>
        <dbReference type="Proteomes" id="UP000477651"/>
    </source>
</evidence>
<protein>
    <submittedName>
        <fullName evidence="6">LysR family transcriptional regulator</fullName>
    </submittedName>
</protein>
<name>A0A6L9Y4Z7_9BURK</name>
<dbReference type="InterPro" id="IPR036388">
    <property type="entry name" value="WH-like_DNA-bd_sf"/>
</dbReference>
<evidence type="ECO:0000256" key="3">
    <source>
        <dbReference type="ARBA" id="ARBA00023125"/>
    </source>
</evidence>
<dbReference type="InterPro" id="IPR000847">
    <property type="entry name" value="LysR_HTH_N"/>
</dbReference>
<dbReference type="Gene3D" id="1.10.10.10">
    <property type="entry name" value="Winged helix-like DNA-binding domain superfamily/Winged helix DNA-binding domain"/>
    <property type="match status" value="1"/>
</dbReference>